<proteinExistence type="predicted"/>
<keyword evidence="1" id="KW-0812">Transmembrane</keyword>
<keyword evidence="1" id="KW-0472">Membrane</keyword>
<name>A0ABQ6W0H6_9EURO</name>
<gene>
    <name evidence="2" type="ORF">BDV36DRAFT_114423</name>
</gene>
<protein>
    <submittedName>
        <fullName evidence="2">Uncharacterized protein</fullName>
    </submittedName>
</protein>
<dbReference type="Proteomes" id="UP000325395">
    <property type="component" value="Unassembled WGS sequence"/>
</dbReference>
<evidence type="ECO:0000313" key="2">
    <source>
        <dbReference type="EMBL" id="KAE8410647.1"/>
    </source>
</evidence>
<evidence type="ECO:0000313" key="3">
    <source>
        <dbReference type="Proteomes" id="UP000325395"/>
    </source>
</evidence>
<reference evidence="2 3" key="1">
    <citation type="submission" date="2019-04" db="EMBL/GenBank/DDBJ databases">
        <authorList>
            <consortium name="DOE Joint Genome Institute"/>
            <person name="Mondo S."/>
            <person name="Kjaerbolling I."/>
            <person name="Vesth T."/>
            <person name="Frisvad J.C."/>
            <person name="Nybo J.L."/>
            <person name="Theobald S."/>
            <person name="Kildgaard S."/>
            <person name="Isbrandt T."/>
            <person name="Kuo A."/>
            <person name="Sato A."/>
            <person name="Lyhne E.K."/>
            <person name="Kogle M.E."/>
            <person name="Wiebenga A."/>
            <person name="Kun R.S."/>
            <person name="Lubbers R.J."/>
            <person name="Makela M.R."/>
            <person name="Barry K."/>
            <person name="Chovatia M."/>
            <person name="Clum A."/>
            <person name="Daum C."/>
            <person name="Haridas S."/>
            <person name="He G."/>
            <person name="LaButti K."/>
            <person name="Lipzen A."/>
            <person name="Riley R."/>
            <person name="Salamov A."/>
            <person name="Simmons B.A."/>
            <person name="Magnuson J.K."/>
            <person name="Henrissat B."/>
            <person name="Mortensen U.H."/>
            <person name="Larsen T.O."/>
            <person name="Devries R.P."/>
            <person name="Grigoriev I.V."/>
            <person name="Machida M."/>
            <person name="Baker S.E."/>
            <person name="Andersen M.R."/>
            <person name="Cantor M.N."/>
            <person name="Hua S.X."/>
        </authorList>
    </citation>
    <scope>NUCLEOTIDE SEQUENCE [LARGE SCALE GENOMIC DNA]</scope>
    <source>
        <strain evidence="2 3">CBS 117616</strain>
    </source>
</reference>
<accession>A0ABQ6W0H6</accession>
<sequence>MVRKSGRYSTYLSEYRVFLRSSIVTIALDLSDVSIWGTGHGIVLETFHFRSACIVSDSSYFPTSSSSWRPQQTKTPRHHRQPYHLPGGLRTSMSITAEFVNRKTRFRQINSVFVLISYLLGNLIICHAGSSATQHEALRGN</sequence>
<keyword evidence="1" id="KW-1133">Transmembrane helix</keyword>
<keyword evidence="3" id="KW-1185">Reference proteome</keyword>
<organism evidence="2 3">
    <name type="scientific">Aspergillus pseudocaelatus</name>
    <dbReference type="NCBI Taxonomy" id="1825620"/>
    <lineage>
        <taxon>Eukaryota</taxon>
        <taxon>Fungi</taxon>
        <taxon>Dikarya</taxon>
        <taxon>Ascomycota</taxon>
        <taxon>Pezizomycotina</taxon>
        <taxon>Eurotiomycetes</taxon>
        <taxon>Eurotiomycetidae</taxon>
        <taxon>Eurotiales</taxon>
        <taxon>Aspergillaceae</taxon>
        <taxon>Aspergillus</taxon>
        <taxon>Aspergillus subgen. Circumdati</taxon>
    </lineage>
</organism>
<feature type="transmembrane region" description="Helical" evidence="1">
    <location>
        <begin position="112"/>
        <end position="132"/>
    </location>
</feature>
<dbReference type="EMBL" id="ML735924">
    <property type="protein sequence ID" value="KAE8410647.1"/>
    <property type="molecule type" value="Genomic_DNA"/>
</dbReference>
<evidence type="ECO:0000256" key="1">
    <source>
        <dbReference type="SAM" id="Phobius"/>
    </source>
</evidence>